<dbReference type="AlphaFoldDB" id="A0A8E2EQA8"/>
<evidence type="ECO:0000313" key="2">
    <source>
        <dbReference type="EMBL" id="OCL02937.1"/>
    </source>
</evidence>
<proteinExistence type="predicted"/>
<name>A0A8E2EQA8_9PEZI</name>
<feature type="compositionally biased region" description="Basic residues" evidence="1">
    <location>
        <begin position="1"/>
        <end position="11"/>
    </location>
</feature>
<keyword evidence="3" id="KW-1185">Reference proteome</keyword>
<gene>
    <name evidence="2" type="ORF">AOQ84DRAFT_164022</name>
</gene>
<dbReference type="EMBL" id="KV750846">
    <property type="protein sequence ID" value="OCL02937.1"/>
    <property type="molecule type" value="Genomic_DNA"/>
</dbReference>
<dbReference type="Proteomes" id="UP000250140">
    <property type="component" value="Unassembled WGS sequence"/>
</dbReference>
<protein>
    <submittedName>
        <fullName evidence="2">Uncharacterized protein</fullName>
    </submittedName>
</protein>
<reference evidence="2 3" key="1">
    <citation type="journal article" date="2016" name="Nat. Commun.">
        <title>Ectomycorrhizal ecology is imprinted in the genome of the dominant symbiotic fungus Cenococcum geophilum.</title>
        <authorList>
            <consortium name="DOE Joint Genome Institute"/>
            <person name="Peter M."/>
            <person name="Kohler A."/>
            <person name="Ohm R.A."/>
            <person name="Kuo A."/>
            <person name="Krutzmann J."/>
            <person name="Morin E."/>
            <person name="Arend M."/>
            <person name="Barry K.W."/>
            <person name="Binder M."/>
            <person name="Choi C."/>
            <person name="Clum A."/>
            <person name="Copeland A."/>
            <person name="Grisel N."/>
            <person name="Haridas S."/>
            <person name="Kipfer T."/>
            <person name="LaButti K."/>
            <person name="Lindquist E."/>
            <person name="Lipzen A."/>
            <person name="Maire R."/>
            <person name="Meier B."/>
            <person name="Mihaltcheva S."/>
            <person name="Molinier V."/>
            <person name="Murat C."/>
            <person name="Poggeler S."/>
            <person name="Quandt C.A."/>
            <person name="Sperisen C."/>
            <person name="Tritt A."/>
            <person name="Tisserant E."/>
            <person name="Crous P.W."/>
            <person name="Henrissat B."/>
            <person name="Nehls U."/>
            <person name="Egli S."/>
            <person name="Spatafora J.W."/>
            <person name="Grigoriev I.V."/>
            <person name="Martin F.M."/>
        </authorList>
    </citation>
    <scope>NUCLEOTIDE SEQUENCE [LARGE SCALE GENOMIC DNA]</scope>
    <source>
        <strain evidence="2 3">CBS 207.34</strain>
    </source>
</reference>
<feature type="region of interest" description="Disordered" evidence="1">
    <location>
        <begin position="1"/>
        <end position="26"/>
    </location>
</feature>
<sequence length="211" mass="22324">MSPGLHRHGLKVKVGQGRSRSVKAKKSLVKSTAKESICSRARTASILCTPSRGPVVDSIRPRQPRIGPHPIASMGYGHTPSCIQKLSAALLSPDALPPCSSSPLSALLHREGLPAAVIPSFGRRARQPAPNTLCLSGVLLGICLVSALISACLPPSLCRLGSDAISYRRCHAKVPNRARPPHLTYLTDLTHLTHTHLTHTHTSSSSSPSTA</sequence>
<accession>A0A8E2EQA8</accession>
<evidence type="ECO:0000313" key="3">
    <source>
        <dbReference type="Proteomes" id="UP000250140"/>
    </source>
</evidence>
<organism evidence="2 3">
    <name type="scientific">Glonium stellatum</name>
    <dbReference type="NCBI Taxonomy" id="574774"/>
    <lineage>
        <taxon>Eukaryota</taxon>
        <taxon>Fungi</taxon>
        <taxon>Dikarya</taxon>
        <taxon>Ascomycota</taxon>
        <taxon>Pezizomycotina</taxon>
        <taxon>Dothideomycetes</taxon>
        <taxon>Pleosporomycetidae</taxon>
        <taxon>Gloniales</taxon>
        <taxon>Gloniaceae</taxon>
        <taxon>Glonium</taxon>
    </lineage>
</organism>
<evidence type="ECO:0000256" key="1">
    <source>
        <dbReference type="SAM" id="MobiDB-lite"/>
    </source>
</evidence>